<feature type="transmembrane region" description="Helical" evidence="1">
    <location>
        <begin position="12"/>
        <end position="32"/>
    </location>
</feature>
<dbReference type="EMBL" id="ASXJ01000120">
    <property type="protein sequence ID" value="ERM01937.1"/>
    <property type="molecule type" value="Genomic_DNA"/>
</dbReference>
<gene>
    <name evidence="2" type="ORF">Q644_02700</name>
</gene>
<keyword evidence="1" id="KW-0472">Membrane</keyword>
<evidence type="ECO:0000313" key="2">
    <source>
        <dbReference type="EMBL" id="ERM01937.1"/>
    </source>
</evidence>
<proteinExistence type="predicted"/>
<dbReference type="AlphaFoldDB" id="U4VGE4"/>
<keyword evidence="1" id="KW-0812">Transmembrane</keyword>
<protein>
    <submittedName>
        <fullName evidence="2">Uncharacterized protein</fullName>
    </submittedName>
</protein>
<name>U4VGE4_9HYPH</name>
<reference evidence="2 3" key="1">
    <citation type="journal article" date="2014" name="FEMS Microbiol. Lett.">
        <title>Genome sequencing analysis reveals virulence-related gene content of Ochrobactrum intermedium strain 229E, a urease-positive strain isolated from the human gastric niche.</title>
        <authorList>
            <person name="Kulkarni G.J."/>
            <person name="Shetty S."/>
            <person name="Dharne M.S."/>
            <person name="Shouche Y.S."/>
        </authorList>
    </citation>
    <scope>NUCLEOTIDE SEQUENCE [LARGE SCALE GENOMIC DNA]</scope>
    <source>
        <strain evidence="2 3">229E</strain>
    </source>
</reference>
<sequence length="138" mass="14617">MLRGGGRVTGTARIILGFALSPLASGVLNMILMGGFHGFPIIMFSYPLALMFGIPGFFVARYLGWLSLRAVLLGGAGLGLFVRCVMVAFDGGYHGRPSPIILGFAAMAAHSAVVAGLFWFIALWPRNEHKAPPSGPQN</sequence>
<accession>U4VGE4</accession>
<comment type="caution">
    <text evidence="2">The sequence shown here is derived from an EMBL/GenBank/DDBJ whole genome shotgun (WGS) entry which is preliminary data.</text>
</comment>
<organism evidence="2 3">
    <name type="scientific">Brucella intermedia 229E</name>
    <dbReference type="NCBI Taxonomy" id="1337887"/>
    <lineage>
        <taxon>Bacteria</taxon>
        <taxon>Pseudomonadati</taxon>
        <taxon>Pseudomonadota</taxon>
        <taxon>Alphaproteobacteria</taxon>
        <taxon>Hyphomicrobiales</taxon>
        <taxon>Brucellaceae</taxon>
        <taxon>Brucella/Ochrobactrum group</taxon>
        <taxon>Brucella</taxon>
    </lineage>
</organism>
<dbReference type="Proteomes" id="UP000016842">
    <property type="component" value="Unassembled WGS sequence"/>
</dbReference>
<evidence type="ECO:0000313" key="3">
    <source>
        <dbReference type="Proteomes" id="UP000016842"/>
    </source>
</evidence>
<feature type="transmembrane region" description="Helical" evidence="1">
    <location>
        <begin position="70"/>
        <end position="89"/>
    </location>
</feature>
<dbReference type="PATRIC" id="fig|1337887.3.peg.2403"/>
<evidence type="ECO:0000256" key="1">
    <source>
        <dbReference type="SAM" id="Phobius"/>
    </source>
</evidence>
<feature type="transmembrane region" description="Helical" evidence="1">
    <location>
        <begin position="38"/>
        <end position="58"/>
    </location>
</feature>
<keyword evidence="1" id="KW-1133">Transmembrane helix</keyword>
<feature type="transmembrane region" description="Helical" evidence="1">
    <location>
        <begin position="101"/>
        <end position="124"/>
    </location>
</feature>